<dbReference type="EC" id="2.5.1.9" evidence="3"/>
<dbReference type="InterPro" id="IPR023366">
    <property type="entry name" value="ATP_synth_asu-like_sf"/>
</dbReference>
<dbReference type="AlphaFoldDB" id="A0A5N5QNP3"/>
<keyword evidence="6" id="KW-0808">Transferase</keyword>
<protein>
    <recommendedName>
        <fullName evidence="4">Riboflavin synthase</fullName>
        <ecNumber evidence="3">2.5.1.9</ecNumber>
    </recommendedName>
</protein>
<dbReference type="PANTHER" id="PTHR21098:SF0">
    <property type="entry name" value="RIBOFLAVIN SYNTHASE"/>
    <property type="match status" value="1"/>
</dbReference>
<accession>A0A5N5QNP3</accession>
<keyword evidence="7" id="KW-0677">Repeat</keyword>
<evidence type="ECO:0000256" key="6">
    <source>
        <dbReference type="ARBA" id="ARBA00022679"/>
    </source>
</evidence>
<evidence type="ECO:0000313" key="11">
    <source>
        <dbReference type="Proteomes" id="UP000383932"/>
    </source>
</evidence>
<sequence>MSRIKTEIPATHAFLSLEIIATANVPCIVATPNAAYNNDRNINREDEDHDIVMFTGLVEHLGRVSAIVPLDDSMSGGNGFSMTISEAAPILTDCHIGDSICVDGACLTVTEFSEDWFKVGLAPETLDRTSLGEHRVGDQVNLERAMAPHVRFGGHFVQVQSYRAHCIALHRTVLSHLINRYAIDNPSFQGHIDDTVTILSRTPDTNSLRMTFQLPAPTKARPSLLPYLITKGYITLDGASLTLTHVDDAAQTLSVMLIAHTQSKITLANKPVGAKVNVEVDMVGRYVERAVLAALGGSGDPREGIVRLVQKAVAEGNSK</sequence>
<feature type="repeat" description="Lumazine-binding" evidence="8">
    <location>
        <begin position="53"/>
        <end position="155"/>
    </location>
</feature>
<dbReference type="CDD" id="cd00402">
    <property type="entry name" value="Riboflavin_synthase_like"/>
    <property type="match status" value="1"/>
</dbReference>
<dbReference type="FunFam" id="2.40.30.20:FF:000006">
    <property type="entry name" value="Riboflavin synthase, alpha subunit"/>
    <property type="match status" value="1"/>
</dbReference>
<feature type="domain" description="Lumazine-binding" evidence="9">
    <location>
        <begin position="53"/>
        <end position="155"/>
    </location>
</feature>
<dbReference type="Pfam" id="PF00677">
    <property type="entry name" value="Lum_binding"/>
    <property type="match status" value="2"/>
</dbReference>
<dbReference type="Gene3D" id="2.40.30.20">
    <property type="match status" value="2"/>
</dbReference>
<dbReference type="InterPro" id="IPR026017">
    <property type="entry name" value="Lumazine-bd_dom"/>
</dbReference>
<proteinExistence type="predicted"/>
<evidence type="ECO:0000256" key="8">
    <source>
        <dbReference type="PROSITE-ProRule" id="PRU00524"/>
    </source>
</evidence>
<comment type="function">
    <text evidence="1">Catalyzes the dismutation of two molecules of 6,7-dimethyl-8-ribityllumazine, resulting in the formation of riboflavin and 5-amino-6-(D-ribitylamino)uracil.</text>
</comment>
<reference evidence="10 11" key="1">
    <citation type="journal article" date="2019" name="Fungal Biol. Biotechnol.">
        <title>Draft genome sequence of fastidious pathogen Ceratobasidium theobromae, which causes vascular-streak dieback in Theobroma cacao.</title>
        <authorList>
            <person name="Ali S.S."/>
            <person name="Asman A."/>
            <person name="Shao J."/>
            <person name="Firmansyah A.P."/>
            <person name="Susilo A.W."/>
            <person name="Rosmana A."/>
            <person name="McMahon P."/>
            <person name="Junaid M."/>
            <person name="Guest D."/>
            <person name="Kheng T.Y."/>
            <person name="Meinhardt L.W."/>
            <person name="Bailey B.A."/>
        </authorList>
    </citation>
    <scope>NUCLEOTIDE SEQUENCE [LARGE SCALE GENOMIC DNA]</scope>
    <source>
        <strain evidence="10 11">CT2</strain>
    </source>
</reference>
<evidence type="ECO:0000256" key="1">
    <source>
        <dbReference type="ARBA" id="ARBA00002803"/>
    </source>
</evidence>
<dbReference type="FunFam" id="2.40.30.20:FF:000004">
    <property type="entry name" value="Riboflavin synthase, alpha subunit"/>
    <property type="match status" value="1"/>
</dbReference>
<evidence type="ECO:0000256" key="4">
    <source>
        <dbReference type="ARBA" id="ARBA00013950"/>
    </source>
</evidence>
<dbReference type="SUPFAM" id="SSF63380">
    <property type="entry name" value="Riboflavin synthase domain-like"/>
    <property type="match status" value="2"/>
</dbReference>
<dbReference type="InterPro" id="IPR001783">
    <property type="entry name" value="Lumazine-bd"/>
</dbReference>
<dbReference type="OrthoDB" id="10258924at2759"/>
<evidence type="ECO:0000256" key="3">
    <source>
        <dbReference type="ARBA" id="ARBA00012827"/>
    </source>
</evidence>
<comment type="caution">
    <text evidence="10">The sequence shown here is derived from an EMBL/GenBank/DDBJ whole genome shotgun (WGS) entry which is preliminary data.</text>
</comment>
<dbReference type="PANTHER" id="PTHR21098">
    <property type="entry name" value="RIBOFLAVIN SYNTHASE ALPHA CHAIN"/>
    <property type="match status" value="1"/>
</dbReference>
<organism evidence="10 11">
    <name type="scientific">Ceratobasidium theobromae</name>
    <dbReference type="NCBI Taxonomy" id="1582974"/>
    <lineage>
        <taxon>Eukaryota</taxon>
        <taxon>Fungi</taxon>
        <taxon>Dikarya</taxon>
        <taxon>Basidiomycota</taxon>
        <taxon>Agaricomycotina</taxon>
        <taxon>Agaricomycetes</taxon>
        <taxon>Cantharellales</taxon>
        <taxon>Ceratobasidiaceae</taxon>
        <taxon>Ceratobasidium</taxon>
    </lineage>
</organism>
<evidence type="ECO:0000256" key="2">
    <source>
        <dbReference type="ARBA" id="ARBA00004887"/>
    </source>
</evidence>
<comment type="pathway">
    <text evidence="2">Cofactor biosynthesis; riboflavin biosynthesis; riboflavin from 2-hydroxy-3-oxobutyl phosphate and 5-amino-6-(D-ribitylamino)uracil: step 2/2.</text>
</comment>
<evidence type="ECO:0000256" key="7">
    <source>
        <dbReference type="ARBA" id="ARBA00022737"/>
    </source>
</evidence>
<dbReference type="GO" id="GO:0004746">
    <property type="term" value="F:riboflavin synthase activity"/>
    <property type="evidence" value="ECO:0007669"/>
    <property type="project" value="UniProtKB-EC"/>
</dbReference>
<evidence type="ECO:0000259" key="9">
    <source>
        <dbReference type="PROSITE" id="PS51177"/>
    </source>
</evidence>
<name>A0A5N5QNP3_9AGAM</name>
<dbReference type="GO" id="GO:0009231">
    <property type="term" value="P:riboflavin biosynthetic process"/>
    <property type="evidence" value="ECO:0007669"/>
    <property type="project" value="UniProtKB-KW"/>
</dbReference>
<dbReference type="Proteomes" id="UP000383932">
    <property type="component" value="Unassembled WGS sequence"/>
</dbReference>
<dbReference type="EMBL" id="SSOP01000043">
    <property type="protein sequence ID" value="KAB5593183.1"/>
    <property type="molecule type" value="Genomic_DNA"/>
</dbReference>
<feature type="repeat" description="Lumazine-binding" evidence="8">
    <location>
        <begin position="187"/>
        <end position="291"/>
    </location>
</feature>
<keyword evidence="5" id="KW-0686">Riboflavin biosynthesis</keyword>
<gene>
    <name evidence="10" type="ORF">CTheo_3346</name>
</gene>
<evidence type="ECO:0000256" key="5">
    <source>
        <dbReference type="ARBA" id="ARBA00022619"/>
    </source>
</evidence>
<evidence type="ECO:0000313" key="10">
    <source>
        <dbReference type="EMBL" id="KAB5593183.1"/>
    </source>
</evidence>
<keyword evidence="11" id="KW-1185">Reference proteome</keyword>
<dbReference type="PROSITE" id="PS51177">
    <property type="entry name" value="LUMAZINE_BIND"/>
    <property type="match status" value="2"/>
</dbReference>
<dbReference type="InterPro" id="IPR017938">
    <property type="entry name" value="Riboflavin_synthase-like_b-brl"/>
</dbReference>
<feature type="domain" description="Lumazine-binding" evidence="9">
    <location>
        <begin position="187"/>
        <end position="291"/>
    </location>
</feature>